<dbReference type="InterPro" id="IPR008969">
    <property type="entry name" value="CarboxyPept-like_regulatory"/>
</dbReference>
<dbReference type="InterPro" id="IPR012910">
    <property type="entry name" value="Plug_dom"/>
</dbReference>
<dbReference type="EMBL" id="AP023322">
    <property type="protein sequence ID" value="BCI64905.1"/>
    <property type="molecule type" value="Genomic_DNA"/>
</dbReference>
<keyword evidence="4 8" id="KW-0812">Transmembrane</keyword>
<name>A0A7G1HYX9_9BACT</name>
<dbReference type="SUPFAM" id="SSF56935">
    <property type="entry name" value="Porins"/>
    <property type="match status" value="1"/>
</dbReference>
<dbReference type="InterPro" id="IPR000531">
    <property type="entry name" value="Beta-barrel_TonB"/>
</dbReference>
<dbReference type="RefSeq" id="WP_021931092.1">
    <property type="nucleotide sequence ID" value="NZ_AP023322.1"/>
</dbReference>
<evidence type="ECO:0000256" key="5">
    <source>
        <dbReference type="ARBA" id="ARBA00023077"/>
    </source>
</evidence>
<evidence type="ECO:0000313" key="13">
    <source>
        <dbReference type="Proteomes" id="UP000594042"/>
    </source>
</evidence>
<organism evidence="12 13">
    <name type="scientific">Coprobacter secundus subsp. similis</name>
    <dbReference type="NCBI Taxonomy" id="2751153"/>
    <lineage>
        <taxon>Bacteria</taxon>
        <taxon>Pseudomonadati</taxon>
        <taxon>Bacteroidota</taxon>
        <taxon>Bacteroidia</taxon>
        <taxon>Bacteroidales</taxon>
        <taxon>Barnesiellaceae</taxon>
        <taxon>Coprobacter</taxon>
    </lineage>
</organism>
<reference evidence="13" key="1">
    <citation type="submission" date="2020-07" db="EMBL/GenBank/DDBJ databases">
        <title>Complete genome sequencing of Coprobacter sp. strain 2CBH44.</title>
        <authorList>
            <person name="Sakamoto M."/>
            <person name="Murakami T."/>
            <person name="Mori H."/>
        </authorList>
    </citation>
    <scope>NUCLEOTIDE SEQUENCE [LARGE SCALE GENOMIC DNA]</scope>
    <source>
        <strain evidence="13">2CBH44</strain>
    </source>
</reference>
<keyword evidence="6 8" id="KW-0472">Membrane</keyword>
<protein>
    <submittedName>
        <fullName evidence="12">SusC/RagA family TonB-linked outer membrane protein</fullName>
    </submittedName>
</protein>
<evidence type="ECO:0000256" key="9">
    <source>
        <dbReference type="RuleBase" id="RU003357"/>
    </source>
</evidence>
<evidence type="ECO:0000256" key="4">
    <source>
        <dbReference type="ARBA" id="ARBA00022692"/>
    </source>
</evidence>
<dbReference type="InterPro" id="IPR023996">
    <property type="entry name" value="TonB-dep_OMP_SusC/RagA"/>
</dbReference>
<dbReference type="InterPro" id="IPR037066">
    <property type="entry name" value="Plug_dom_sf"/>
</dbReference>
<dbReference type="KEGG" id="copr:Cop2CBH44_32580"/>
<dbReference type="Pfam" id="PF00593">
    <property type="entry name" value="TonB_dep_Rec_b-barrel"/>
    <property type="match status" value="1"/>
</dbReference>
<dbReference type="AlphaFoldDB" id="A0A7G1HYX9"/>
<dbReference type="PROSITE" id="PS52016">
    <property type="entry name" value="TONB_DEPENDENT_REC_3"/>
    <property type="match status" value="1"/>
</dbReference>
<dbReference type="Pfam" id="PF13715">
    <property type="entry name" value="CarbopepD_reg_2"/>
    <property type="match status" value="1"/>
</dbReference>
<dbReference type="FunFam" id="2.170.130.10:FF:000008">
    <property type="entry name" value="SusC/RagA family TonB-linked outer membrane protein"/>
    <property type="match status" value="1"/>
</dbReference>
<keyword evidence="2 8" id="KW-0813">Transport</keyword>
<keyword evidence="7 8" id="KW-0998">Cell outer membrane</keyword>
<accession>A0A7G1HYX9</accession>
<dbReference type="Gene3D" id="2.60.40.1120">
    <property type="entry name" value="Carboxypeptidase-like, regulatory domain"/>
    <property type="match status" value="1"/>
</dbReference>
<dbReference type="InterPro" id="IPR023997">
    <property type="entry name" value="TonB-dep_OMP_SusC/RagA_CS"/>
</dbReference>
<evidence type="ECO:0000259" key="10">
    <source>
        <dbReference type="Pfam" id="PF00593"/>
    </source>
</evidence>
<dbReference type="InterPro" id="IPR039426">
    <property type="entry name" value="TonB-dep_rcpt-like"/>
</dbReference>
<proteinExistence type="inferred from homology"/>
<dbReference type="Gene3D" id="2.170.130.10">
    <property type="entry name" value="TonB-dependent receptor, plug domain"/>
    <property type="match status" value="1"/>
</dbReference>
<evidence type="ECO:0000256" key="3">
    <source>
        <dbReference type="ARBA" id="ARBA00022452"/>
    </source>
</evidence>
<evidence type="ECO:0000256" key="2">
    <source>
        <dbReference type="ARBA" id="ARBA00022448"/>
    </source>
</evidence>
<evidence type="ECO:0000313" key="12">
    <source>
        <dbReference type="EMBL" id="BCI64905.1"/>
    </source>
</evidence>
<evidence type="ECO:0000256" key="1">
    <source>
        <dbReference type="ARBA" id="ARBA00004571"/>
    </source>
</evidence>
<comment type="subcellular location">
    <subcellularLocation>
        <location evidence="1 8">Cell outer membrane</location>
        <topology evidence="1 8">Multi-pass membrane protein</topology>
    </subcellularLocation>
</comment>
<sequence length="1078" mass="120294">MSEQHEICFFSVWREKMGIPFRKYFLFLFLFCVALMSATAQSSVKQITGKVTDKDGEGLPGVSILVKGTKTGTITNVDGVYSIKANPANAVLVFTYVGMMPSEVRVNNRTQVDVTMTEDRNDLDEVVVIGYGQVKKSDLTGSVSSISKDVVSDRVITSIEDAIKGKAAGLQITQNDGTPGSEYTIRIRGASSVNASSTPIYVIDGIICEDALDLSPGDVESIEILKDASSTAIYGSRGANGVIIITTKGGHEGKTKVDLYASFGFQQATRKYDMMNSREYARMKYQSSWQYYKRDEMTDDILNDPLNDVFVDSPVAGEGNYWVAKNDIPYKNYESYADSTNTDWQDAMFRNALVQEYRLTVSGGSKNTKFSVMGNYLNQQGIVVYSGFEKFAGRVNLEQKLSSKFKLNANVSVTRTSYDGLATGSSDGVTTSMLRQIPTKGLEENDVNNNEDEAMADVSSNPYYQAKHITKDRFRHSLITRLGLDYNINKHWMVRVTGTYVYNNNDNKTYYPKTVSQGVKQNGRAIQDRTAITKLMNEDLVYYNTTIKKVHKLKIMAGMTVEKYVDNYLWAENQNFTVENLGANAMGQGTSPLVPESYSSKNPYQMLSFLGRAEYNFKDRYLLTATMRADGSSRFGDNNKWGYFPSAAFGWRINEEEFVKELDIFSNLKLRLSAGRSGNTAIPAFRTLSTLSTSFAPMSGDKPTYGVVLDRPENKDLKWETTAQYDVGLDMGFFDNRLTVTVDAYLKRTKDLLLERNAPYYSGYKKAWANIGNIQNKGLEVTIGGQIVNTRDFYFNADFNIAFNRSKVLSIPGGEMFFDPKVISGSGNVVVIREGQPLGQWYGYKVDGVYTSQAEIDALPDNYEALSIKKADLRPGDHRFIDVNNDGKITSDDKTIIGKGEPDFSGGFSLSAGYKGFSLSAIFQYSYGVDVFNANLATLDAGRENYNQTRHLLDSYTPTLYDLNGNLVYQGNPNGKYRLPGGVAENYCLSEFIEDGSFLRLSDITLAYDFNRKTLAKLHLGGLRLFLTGRNLFVWTKYYGFDPEVNTRQNGIGDIMPSLDYGSYPRARAFSFGVNVSF</sequence>
<dbReference type="NCBIfam" id="TIGR04056">
    <property type="entry name" value="OMP_RagA_SusC"/>
    <property type="match status" value="1"/>
</dbReference>
<keyword evidence="5 9" id="KW-0798">TonB box</keyword>
<evidence type="ECO:0000256" key="6">
    <source>
        <dbReference type="ARBA" id="ARBA00023136"/>
    </source>
</evidence>
<keyword evidence="3 8" id="KW-1134">Transmembrane beta strand</keyword>
<evidence type="ECO:0000256" key="7">
    <source>
        <dbReference type="ARBA" id="ARBA00023237"/>
    </source>
</evidence>
<comment type="similarity">
    <text evidence="8 9">Belongs to the TonB-dependent receptor family.</text>
</comment>
<dbReference type="Gene3D" id="2.40.170.20">
    <property type="entry name" value="TonB-dependent receptor, beta-barrel domain"/>
    <property type="match status" value="1"/>
</dbReference>
<feature type="domain" description="TonB-dependent receptor plug" evidence="11">
    <location>
        <begin position="136"/>
        <end position="242"/>
    </location>
</feature>
<dbReference type="GO" id="GO:0009279">
    <property type="term" value="C:cell outer membrane"/>
    <property type="evidence" value="ECO:0007669"/>
    <property type="project" value="UniProtKB-SubCell"/>
</dbReference>
<dbReference type="NCBIfam" id="TIGR04057">
    <property type="entry name" value="SusC_RagA_signa"/>
    <property type="match status" value="1"/>
</dbReference>
<evidence type="ECO:0000259" key="11">
    <source>
        <dbReference type="Pfam" id="PF07715"/>
    </source>
</evidence>
<gene>
    <name evidence="12" type="ORF">Cop2CBH44_32580</name>
</gene>
<feature type="domain" description="TonB-dependent receptor-like beta-barrel" evidence="10">
    <location>
        <begin position="459"/>
        <end position="807"/>
    </location>
</feature>
<keyword evidence="13" id="KW-1185">Reference proteome</keyword>
<evidence type="ECO:0000256" key="8">
    <source>
        <dbReference type="PROSITE-ProRule" id="PRU01360"/>
    </source>
</evidence>
<dbReference type="Proteomes" id="UP000594042">
    <property type="component" value="Chromosome"/>
</dbReference>
<dbReference type="InterPro" id="IPR036942">
    <property type="entry name" value="Beta-barrel_TonB_sf"/>
</dbReference>
<dbReference type="FunFam" id="2.60.40.1120:FF:000003">
    <property type="entry name" value="Outer membrane protein Omp121"/>
    <property type="match status" value="1"/>
</dbReference>
<dbReference type="Pfam" id="PF07715">
    <property type="entry name" value="Plug"/>
    <property type="match status" value="1"/>
</dbReference>
<dbReference type="SUPFAM" id="SSF49464">
    <property type="entry name" value="Carboxypeptidase regulatory domain-like"/>
    <property type="match status" value="1"/>
</dbReference>